<sequence length="111" mass="13085">MSRKKKDWKTEKDRVLNMSLEERRKEYRRSEYVPLDQINTWKQSQSTEEEEEGKDLLRDKVSLYKGDITILEVDAIVNADLILPPACRDAWTGSRMSPYSLHSSLWAPVRK</sequence>
<reference evidence="1" key="3">
    <citation type="submission" date="2025-09" db="UniProtKB">
        <authorList>
            <consortium name="Ensembl"/>
        </authorList>
    </citation>
    <scope>IDENTIFICATION</scope>
</reference>
<name>A0A4W5LLQ0_9TELE</name>
<evidence type="ECO:0000313" key="1">
    <source>
        <dbReference type="Ensembl" id="ENSHHUP00000026812.1"/>
    </source>
</evidence>
<organism evidence="1 2">
    <name type="scientific">Hucho hucho</name>
    <name type="common">huchen</name>
    <dbReference type="NCBI Taxonomy" id="62062"/>
    <lineage>
        <taxon>Eukaryota</taxon>
        <taxon>Metazoa</taxon>
        <taxon>Chordata</taxon>
        <taxon>Craniata</taxon>
        <taxon>Vertebrata</taxon>
        <taxon>Euteleostomi</taxon>
        <taxon>Actinopterygii</taxon>
        <taxon>Neopterygii</taxon>
        <taxon>Teleostei</taxon>
        <taxon>Protacanthopterygii</taxon>
        <taxon>Salmoniformes</taxon>
        <taxon>Salmonidae</taxon>
        <taxon>Salmoninae</taxon>
        <taxon>Hucho</taxon>
    </lineage>
</organism>
<dbReference type="Proteomes" id="UP000314982">
    <property type="component" value="Unassembled WGS sequence"/>
</dbReference>
<accession>A0A4W5LLQ0</accession>
<reference evidence="2" key="1">
    <citation type="submission" date="2018-06" db="EMBL/GenBank/DDBJ databases">
        <title>Genome assembly of Danube salmon.</title>
        <authorList>
            <person name="Macqueen D.J."/>
            <person name="Gundappa M.K."/>
        </authorList>
    </citation>
    <scope>NUCLEOTIDE SEQUENCE [LARGE SCALE GENOMIC DNA]</scope>
</reference>
<reference evidence="1" key="2">
    <citation type="submission" date="2025-08" db="UniProtKB">
        <authorList>
            <consortium name="Ensembl"/>
        </authorList>
    </citation>
    <scope>IDENTIFICATION</scope>
</reference>
<evidence type="ECO:0008006" key="3">
    <source>
        <dbReference type="Google" id="ProtNLM"/>
    </source>
</evidence>
<dbReference type="AlphaFoldDB" id="A0A4W5LLQ0"/>
<dbReference type="Ensembl" id="ENSHHUT00000027870.1">
    <property type="protein sequence ID" value="ENSHHUP00000026812.1"/>
    <property type="gene ID" value="ENSHHUG00000016980.1"/>
</dbReference>
<dbReference type="Gene3D" id="3.40.220.10">
    <property type="entry name" value="Leucine Aminopeptidase, subunit E, domain 1"/>
    <property type="match status" value="1"/>
</dbReference>
<dbReference type="STRING" id="62062.ENSHHUP00000026812"/>
<proteinExistence type="predicted"/>
<dbReference type="InterPro" id="IPR043472">
    <property type="entry name" value="Macro_dom-like"/>
</dbReference>
<dbReference type="SUPFAM" id="SSF52949">
    <property type="entry name" value="Macro domain-like"/>
    <property type="match status" value="1"/>
</dbReference>
<evidence type="ECO:0000313" key="2">
    <source>
        <dbReference type="Proteomes" id="UP000314982"/>
    </source>
</evidence>
<protein>
    <recommendedName>
        <fullName evidence="3">Macro domain-containing protein</fullName>
    </recommendedName>
</protein>
<dbReference type="GeneTree" id="ENSGT01010000223290"/>
<keyword evidence="2" id="KW-1185">Reference proteome</keyword>